<accession>A0ACA9KDM7</accession>
<keyword evidence="2" id="KW-1185">Reference proteome</keyword>
<dbReference type="Proteomes" id="UP000789702">
    <property type="component" value="Unassembled WGS sequence"/>
</dbReference>
<comment type="caution">
    <text evidence="1">The sequence shown here is derived from an EMBL/GenBank/DDBJ whole genome shotgun (WGS) entry which is preliminary data.</text>
</comment>
<dbReference type="EMBL" id="CAJVPU010000955">
    <property type="protein sequence ID" value="CAG8467057.1"/>
    <property type="molecule type" value="Genomic_DNA"/>
</dbReference>
<proteinExistence type="predicted"/>
<organism evidence="1 2">
    <name type="scientific">Dentiscutata heterogama</name>
    <dbReference type="NCBI Taxonomy" id="1316150"/>
    <lineage>
        <taxon>Eukaryota</taxon>
        <taxon>Fungi</taxon>
        <taxon>Fungi incertae sedis</taxon>
        <taxon>Mucoromycota</taxon>
        <taxon>Glomeromycotina</taxon>
        <taxon>Glomeromycetes</taxon>
        <taxon>Diversisporales</taxon>
        <taxon>Gigasporaceae</taxon>
        <taxon>Dentiscutata</taxon>
    </lineage>
</organism>
<sequence length="139" mass="16808">MDLSITINENHPLFWDLFNSYTQYLGFRSPIKLKFHVGDIVELTENPENITYAKIKLIFKHKANNERNYAFFQFEKLQRTKLFDSVLECPYYVRKLRETFIFTINYVNHISQSRFMGDNQLRYKKTSIIIIAFVFTLFR</sequence>
<gene>
    <name evidence="1" type="ORF">DHETER_LOCUS1543</name>
</gene>
<reference evidence="1" key="1">
    <citation type="submission" date="2021-06" db="EMBL/GenBank/DDBJ databases">
        <authorList>
            <person name="Kallberg Y."/>
            <person name="Tangrot J."/>
            <person name="Rosling A."/>
        </authorList>
    </citation>
    <scope>NUCLEOTIDE SEQUENCE</scope>
    <source>
        <strain evidence="1">IL203A</strain>
    </source>
</reference>
<evidence type="ECO:0000313" key="1">
    <source>
        <dbReference type="EMBL" id="CAG8467057.1"/>
    </source>
</evidence>
<name>A0ACA9KDM7_9GLOM</name>
<protein>
    <submittedName>
        <fullName evidence="1">5489_t:CDS:1</fullName>
    </submittedName>
</protein>
<evidence type="ECO:0000313" key="2">
    <source>
        <dbReference type="Proteomes" id="UP000789702"/>
    </source>
</evidence>